<dbReference type="AlphaFoldDB" id="A0A5B0X7S5"/>
<keyword evidence="1" id="KW-0732">Signal</keyword>
<evidence type="ECO:0000313" key="3">
    <source>
        <dbReference type="Proteomes" id="UP000323708"/>
    </source>
</evidence>
<dbReference type="EMBL" id="VTUX01000001">
    <property type="protein sequence ID" value="KAA1194269.1"/>
    <property type="molecule type" value="Genomic_DNA"/>
</dbReference>
<feature type="signal peptide" evidence="1">
    <location>
        <begin position="1"/>
        <end position="17"/>
    </location>
</feature>
<dbReference type="PROSITE" id="PS51257">
    <property type="entry name" value="PROKAR_LIPOPROTEIN"/>
    <property type="match status" value="1"/>
</dbReference>
<dbReference type="RefSeq" id="WP_149609738.1">
    <property type="nucleotide sequence ID" value="NZ_VTUX01000001.1"/>
</dbReference>
<gene>
    <name evidence="2" type="ORF">F0M18_02200</name>
</gene>
<evidence type="ECO:0000313" key="2">
    <source>
        <dbReference type="EMBL" id="KAA1194269.1"/>
    </source>
</evidence>
<reference evidence="2 3" key="1">
    <citation type="submission" date="2019-09" db="EMBL/GenBank/DDBJ databases">
        <authorList>
            <person name="Chen X.-Y."/>
        </authorList>
    </citation>
    <scope>NUCLEOTIDE SEQUENCE [LARGE SCALE GENOMIC DNA]</scope>
    <source>
        <strain evidence="2 3">NY5</strain>
    </source>
</reference>
<comment type="caution">
    <text evidence="2">The sequence shown here is derived from an EMBL/GenBank/DDBJ whole genome shotgun (WGS) entry which is preliminary data.</text>
</comment>
<evidence type="ECO:0008006" key="4">
    <source>
        <dbReference type="Google" id="ProtNLM"/>
    </source>
</evidence>
<protein>
    <recommendedName>
        <fullName evidence="4">Lipoprotein</fullName>
    </recommendedName>
</protein>
<dbReference type="Proteomes" id="UP000323708">
    <property type="component" value="Unassembled WGS sequence"/>
</dbReference>
<feature type="chain" id="PRO_5022698992" description="Lipoprotein" evidence="1">
    <location>
        <begin position="18"/>
        <end position="133"/>
    </location>
</feature>
<name>A0A5B0X7S5_9GAMM</name>
<proteinExistence type="predicted"/>
<accession>A0A5B0X7S5</accession>
<sequence>MRVLFLSLVFCSLVACGTTDSSLQQQGRSQAYIIGFHDGRHSGMQEAGNDFEQYIKDVERFESDAEYRDGWLAGEAEGKKLQQQATAVGEAAGGAYSGYRVGEEVDKAQPHPKKIAKDAMKGVDTEALKSLEK</sequence>
<keyword evidence="3" id="KW-1185">Reference proteome</keyword>
<evidence type="ECO:0000256" key="1">
    <source>
        <dbReference type="SAM" id="SignalP"/>
    </source>
</evidence>
<organism evidence="2 3">
    <name type="scientific">Pseudohalioglobus sediminis</name>
    <dbReference type="NCBI Taxonomy" id="2606449"/>
    <lineage>
        <taxon>Bacteria</taxon>
        <taxon>Pseudomonadati</taxon>
        <taxon>Pseudomonadota</taxon>
        <taxon>Gammaproteobacteria</taxon>
        <taxon>Cellvibrionales</taxon>
        <taxon>Halieaceae</taxon>
        <taxon>Pseudohalioglobus</taxon>
    </lineage>
</organism>